<dbReference type="STRING" id="582744.Msip34_2580"/>
<dbReference type="CDD" id="cd02980">
    <property type="entry name" value="TRX_Fd_family"/>
    <property type="match status" value="1"/>
</dbReference>
<dbReference type="KEGG" id="mei:Msip34_2580"/>
<dbReference type="Pfam" id="PF01257">
    <property type="entry name" value="2Fe-2S_thioredx"/>
    <property type="match status" value="1"/>
</dbReference>
<dbReference type="SUPFAM" id="SSF52833">
    <property type="entry name" value="Thioredoxin-like"/>
    <property type="match status" value="1"/>
</dbReference>
<reference evidence="2" key="1">
    <citation type="submission" date="2009-07" db="EMBL/GenBank/DDBJ databases">
        <title>Complete sequence of chromosome of Methylovorus sp. SIP3-4.</title>
        <authorList>
            <person name="Lucas S."/>
            <person name="Copeland A."/>
            <person name="Lapidus A."/>
            <person name="Glavina del Rio T."/>
            <person name="Tice H."/>
            <person name="Bruce D."/>
            <person name="Goodwin L."/>
            <person name="Pitluck S."/>
            <person name="Clum A."/>
            <person name="Larimer F."/>
            <person name="Land M."/>
            <person name="Hauser L."/>
            <person name="Kyrpides N."/>
            <person name="Mikhailova N."/>
            <person name="Kayluzhnaya M."/>
            <person name="Chistoserdova L."/>
        </authorList>
    </citation>
    <scope>NUCLEOTIDE SEQUENCE [LARGE SCALE GENOMIC DNA]</scope>
    <source>
        <strain evidence="2">SIP3-4</strain>
    </source>
</reference>
<organism evidence="1 2">
    <name type="scientific">Methylovorus glucosotrophus (strain SIP3-4)</name>
    <dbReference type="NCBI Taxonomy" id="582744"/>
    <lineage>
        <taxon>Bacteria</taxon>
        <taxon>Pseudomonadati</taxon>
        <taxon>Pseudomonadota</taxon>
        <taxon>Betaproteobacteria</taxon>
        <taxon>Nitrosomonadales</taxon>
        <taxon>Methylophilaceae</taxon>
        <taxon>Methylovorus</taxon>
    </lineage>
</organism>
<gene>
    <name evidence="1" type="ordered locus">Msip34_2580</name>
</gene>
<evidence type="ECO:0000313" key="2">
    <source>
        <dbReference type="Proteomes" id="UP000002743"/>
    </source>
</evidence>
<dbReference type="HOGENOM" id="CLU_126515_1_0_4"/>
<dbReference type="EMBL" id="CP001674">
    <property type="protein sequence ID" value="ACT51817.1"/>
    <property type="molecule type" value="Genomic_DNA"/>
</dbReference>
<dbReference type="Proteomes" id="UP000002743">
    <property type="component" value="Chromosome"/>
</dbReference>
<dbReference type="Gene3D" id="3.40.30.10">
    <property type="entry name" value="Glutaredoxin"/>
    <property type="match status" value="1"/>
</dbReference>
<reference evidence="1 2" key="2">
    <citation type="journal article" date="2011" name="J. Bacteriol.">
        <title>Genomes of three methylotrophs from a single niche uncover genetic and metabolic divergence of Methylophilaceae.</title>
        <authorList>
            <person name="Lapidus A."/>
            <person name="Clum A."/>
            <person name="Labutti K."/>
            <person name="Kaluzhnaya M.G."/>
            <person name="Lim S."/>
            <person name="Beck D.A."/>
            <person name="Glavina Del Rio T."/>
            <person name="Nolan M."/>
            <person name="Mavromatis K."/>
            <person name="Huntemann M."/>
            <person name="Lucas S."/>
            <person name="Lidstrom M.E."/>
            <person name="Ivanova N."/>
            <person name="Chistoserdova L."/>
        </authorList>
    </citation>
    <scope>NUCLEOTIDE SEQUENCE [LARGE SCALE GENOMIC DNA]</scope>
    <source>
        <strain evidence="1 2">SIP3-4</strain>
    </source>
</reference>
<sequence length="110" mass="12510">MKMNAMTPYFQHHVFFCLNKREDGSDCCANHGAEAAFDYMKSRIKKLKLSGKGNVRINRAGCLDRCSEGPLMVIYPEAVWYGFVDNEDIDEIIESHLINGKPVERLILQG</sequence>
<accession>C6XB47</accession>
<dbReference type="eggNOG" id="COG3411">
    <property type="taxonomic scope" value="Bacteria"/>
</dbReference>
<dbReference type="AlphaFoldDB" id="C6XB47"/>
<name>C6XB47_METGS</name>
<evidence type="ECO:0000313" key="1">
    <source>
        <dbReference type="EMBL" id="ACT51817.1"/>
    </source>
</evidence>
<keyword evidence="2" id="KW-1185">Reference proteome</keyword>
<proteinExistence type="predicted"/>
<dbReference type="InterPro" id="IPR036249">
    <property type="entry name" value="Thioredoxin-like_sf"/>
</dbReference>
<protein>
    <submittedName>
        <fullName evidence="1">Putative ferredoxin 2Fe-2S protein</fullName>
    </submittedName>
</protein>